<keyword evidence="2" id="KW-1185">Reference proteome</keyword>
<evidence type="ECO:0000313" key="2">
    <source>
        <dbReference type="Proteomes" id="UP001313282"/>
    </source>
</evidence>
<dbReference type="EMBL" id="JAVHNR010000001">
    <property type="protein sequence ID" value="KAK6357466.1"/>
    <property type="molecule type" value="Genomic_DNA"/>
</dbReference>
<dbReference type="AlphaFoldDB" id="A0AAN8RSR8"/>
<comment type="caution">
    <text evidence="1">The sequence shown here is derived from an EMBL/GenBank/DDBJ whole genome shotgun (WGS) entry which is preliminary data.</text>
</comment>
<organism evidence="1 2">
    <name type="scientific">Orbilia javanica</name>
    <dbReference type="NCBI Taxonomy" id="47235"/>
    <lineage>
        <taxon>Eukaryota</taxon>
        <taxon>Fungi</taxon>
        <taxon>Dikarya</taxon>
        <taxon>Ascomycota</taxon>
        <taxon>Pezizomycotina</taxon>
        <taxon>Orbiliomycetes</taxon>
        <taxon>Orbiliales</taxon>
        <taxon>Orbiliaceae</taxon>
        <taxon>Orbilia</taxon>
    </lineage>
</organism>
<protein>
    <submittedName>
        <fullName evidence="1">Uncharacterized protein</fullName>
    </submittedName>
</protein>
<evidence type="ECO:0000313" key="1">
    <source>
        <dbReference type="EMBL" id="KAK6357466.1"/>
    </source>
</evidence>
<accession>A0AAN8RSR8</accession>
<name>A0AAN8RSR8_9PEZI</name>
<gene>
    <name evidence="1" type="ORF">TWF718_001776</name>
</gene>
<dbReference type="Proteomes" id="UP001313282">
    <property type="component" value="Unassembled WGS sequence"/>
</dbReference>
<sequence length="143" mass="16080">MTNDGTLEILFAELGRSLQWLPEDESVAEADNLVGGSDGMVGVPPVEASIDISEDIECQWIGIQDRSPSIRYLKKKSYRVLIGIAIGNVVKWHTVDPGRPGSYIRLGYSRNATTGVPETIVQQYTWSSRPKYRRHYGYRPMHV</sequence>
<proteinExistence type="predicted"/>
<reference evidence="1 2" key="1">
    <citation type="submission" date="2019-10" db="EMBL/GenBank/DDBJ databases">
        <authorList>
            <person name="Palmer J.M."/>
        </authorList>
    </citation>
    <scope>NUCLEOTIDE SEQUENCE [LARGE SCALE GENOMIC DNA]</scope>
    <source>
        <strain evidence="1 2">TWF718</strain>
    </source>
</reference>